<evidence type="ECO:0000313" key="3">
    <source>
        <dbReference type="Proteomes" id="UP000077266"/>
    </source>
</evidence>
<dbReference type="OrthoDB" id="3307049at2759"/>
<keyword evidence="1" id="KW-0732">Signal</keyword>
<keyword evidence="3" id="KW-1185">Reference proteome</keyword>
<sequence>MVTTRSALLVLALAVSSVAGAMPEALKQRQASRLSVLERLTYREVIQARDPEPSPTLCYCSDGVTLCPDQDCPESCPSTPGKREIKRRASGLVHHSSFYGTFLEPRDAALFLARGGDFVHTNGTRIRDETYISNNIRLRSTTPRNYPLNRILQRAGEHFVRFSGRFLAKRLTKMFGTGEKARDLILPFSDEIAIRATDLVATARILLADESLEEINIYHHSMTPGIIREILLILCPRFGVHVCGGEERPESAGPSPTED</sequence>
<dbReference type="EMBL" id="KV426307">
    <property type="protein sequence ID" value="KZV82719.1"/>
    <property type="molecule type" value="Genomic_DNA"/>
</dbReference>
<accession>A0A165ZHD0</accession>
<reference evidence="2 3" key="1">
    <citation type="journal article" date="2016" name="Mol. Biol. Evol.">
        <title>Comparative Genomics of Early-Diverging Mushroom-Forming Fungi Provides Insights into the Origins of Lignocellulose Decay Capabilities.</title>
        <authorList>
            <person name="Nagy L.G."/>
            <person name="Riley R."/>
            <person name="Tritt A."/>
            <person name="Adam C."/>
            <person name="Daum C."/>
            <person name="Floudas D."/>
            <person name="Sun H."/>
            <person name="Yadav J.S."/>
            <person name="Pangilinan J."/>
            <person name="Larsson K.H."/>
            <person name="Matsuura K."/>
            <person name="Barry K."/>
            <person name="Labutti K."/>
            <person name="Kuo R."/>
            <person name="Ohm R.A."/>
            <person name="Bhattacharya S.S."/>
            <person name="Shirouzu T."/>
            <person name="Yoshinaga Y."/>
            <person name="Martin F.M."/>
            <person name="Grigoriev I.V."/>
            <person name="Hibbett D.S."/>
        </authorList>
    </citation>
    <scope>NUCLEOTIDE SEQUENCE [LARGE SCALE GENOMIC DNA]</scope>
    <source>
        <strain evidence="2 3">HHB12029</strain>
    </source>
</reference>
<gene>
    <name evidence="2" type="ORF">EXIGLDRAFT_754774</name>
</gene>
<feature type="signal peptide" evidence="1">
    <location>
        <begin position="1"/>
        <end position="20"/>
    </location>
</feature>
<dbReference type="InParanoid" id="A0A165ZHD0"/>
<feature type="chain" id="PRO_5007870006" evidence="1">
    <location>
        <begin position="21"/>
        <end position="259"/>
    </location>
</feature>
<dbReference type="Proteomes" id="UP000077266">
    <property type="component" value="Unassembled WGS sequence"/>
</dbReference>
<organism evidence="2 3">
    <name type="scientific">Exidia glandulosa HHB12029</name>
    <dbReference type="NCBI Taxonomy" id="1314781"/>
    <lineage>
        <taxon>Eukaryota</taxon>
        <taxon>Fungi</taxon>
        <taxon>Dikarya</taxon>
        <taxon>Basidiomycota</taxon>
        <taxon>Agaricomycotina</taxon>
        <taxon>Agaricomycetes</taxon>
        <taxon>Auriculariales</taxon>
        <taxon>Exidiaceae</taxon>
        <taxon>Exidia</taxon>
    </lineage>
</organism>
<proteinExistence type="predicted"/>
<evidence type="ECO:0000313" key="2">
    <source>
        <dbReference type="EMBL" id="KZV82719.1"/>
    </source>
</evidence>
<protein>
    <submittedName>
        <fullName evidence="2">Uncharacterized protein</fullName>
    </submittedName>
</protein>
<dbReference type="AlphaFoldDB" id="A0A165ZHD0"/>
<evidence type="ECO:0000256" key="1">
    <source>
        <dbReference type="SAM" id="SignalP"/>
    </source>
</evidence>
<name>A0A165ZHD0_EXIGL</name>